<feature type="signal peptide" evidence="1">
    <location>
        <begin position="1"/>
        <end position="23"/>
    </location>
</feature>
<evidence type="ECO:0008006" key="4">
    <source>
        <dbReference type="Google" id="ProtNLM"/>
    </source>
</evidence>
<keyword evidence="3" id="KW-1185">Reference proteome</keyword>
<dbReference type="Proteomes" id="UP000762676">
    <property type="component" value="Unassembled WGS sequence"/>
</dbReference>
<evidence type="ECO:0000313" key="3">
    <source>
        <dbReference type="Proteomes" id="UP000762676"/>
    </source>
</evidence>
<keyword evidence="1" id="KW-0732">Signal</keyword>
<dbReference type="EMBL" id="BMAT01008927">
    <property type="protein sequence ID" value="GFR95396.1"/>
    <property type="molecule type" value="Genomic_DNA"/>
</dbReference>
<comment type="caution">
    <text evidence="2">The sequence shown here is derived from an EMBL/GenBank/DDBJ whole genome shotgun (WGS) entry which is preliminary data.</text>
</comment>
<evidence type="ECO:0000313" key="2">
    <source>
        <dbReference type="EMBL" id="GFR95396.1"/>
    </source>
</evidence>
<proteinExistence type="predicted"/>
<evidence type="ECO:0000256" key="1">
    <source>
        <dbReference type="SAM" id="SignalP"/>
    </source>
</evidence>
<protein>
    <recommendedName>
        <fullName evidence="4">TNFR-Cys domain-containing protein</fullName>
    </recommendedName>
</protein>
<dbReference type="AlphaFoldDB" id="A0AAV4HC67"/>
<reference evidence="2 3" key="1">
    <citation type="journal article" date="2021" name="Elife">
        <title>Chloroplast acquisition without the gene transfer in kleptoplastic sea slugs, Plakobranchus ocellatus.</title>
        <authorList>
            <person name="Maeda T."/>
            <person name="Takahashi S."/>
            <person name="Yoshida T."/>
            <person name="Shimamura S."/>
            <person name="Takaki Y."/>
            <person name="Nagai Y."/>
            <person name="Toyoda A."/>
            <person name="Suzuki Y."/>
            <person name="Arimoto A."/>
            <person name="Ishii H."/>
            <person name="Satoh N."/>
            <person name="Nishiyama T."/>
            <person name="Hasebe M."/>
            <person name="Maruyama T."/>
            <person name="Minagawa J."/>
            <person name="Obokata J."/>
            <person name="Shigenobu S."/>
        </authorList>
    </citation>
    <scope>NUCLEOTIDE SEQUENCE [LARGE SCALE GENOMIC DNA]</scope>
</reference>
<name>A0AAV4HC67_9GAST</name>
<accession>A0AAV4HC67</accession>
<gene>
    <name evidence="2" type="ORF">ElyMa_004427500</name>
</gene>
<organism evidence="2 3">
    <name type="scientific">Elysia marginata</name>
    <dbReference type="NCBI Taxonomy" id="1093978"/>
    <lineage>
        <taxon>Eukaryota</taxon>
        <taxon>Metazoa</taxon>
        <taxon>Spiralia</taxon>
        <taxon>Lophotrochozoa</taxon>
        <taxon>Mollusca</taxon>
        <taxon>Gastropoda</taxon>
        <taxon>Heterobranchia</taxon>
        <taxon>Euthyneura</taxon>
        <taxon>Panpulmonata</taxon>
        <taxon>Sacoglossa</taxon>
        <taxon>Placobranchoidea</taxon>
        <taxon>Plakobranchidae</taxon>
        <taxon>Elysia</taxon>
    </lineage>
</organism>
<feature type="chain" id="PRO_5043864882" description="TNFR-Cys domain-containing protein" evidence="1">
    <location>
        <begin position="24"/>
        <end position="267"/>
    </location>
</feature>
<sequence length="267" mass="29533">MTFLAGITLFALILVCPPLLCSSQLHWNVPLASQKRVECYNCSPYHKGFEFPQKRVECYNCSPYHKGFEFPQCLYIADTCDPGQKCSILYKHDAGLGLGPVIGCSEQCYQVKETPLLCLYGGGILPNWECYACCENSSCVTHATTQLSRDYFLSPKVFCPGRCHRSDLKGCMTTGVECVSSEFCIMSYDSANQMVEGWCRDANPTAVTACDAAIQSKGACPHSPKDLSRDASLSQASCLWGCLKNNVEVMVLFNHYPIHDFMTTVSP</sequence>